<sequence>MIIADDHLQITGLSGVSDIITDLIVEEGISASELGLTETQAQRISRLSSAVNKHSHKTEKYKKELQTWMKTKRKERLAEYLQTLAEQRAKEHSPFPLRKQLTPGLSSRDIKLQQKKKDEKDNSFCGSCRTARSKVPAKADFCQTKSFSSLSSDITQRKGQVRQAPYRRISSEDYQGQMQWKSSRNQRQWSKSRLNLKSRASDRISRSVNQRRLPTTDIGIQANDESEDDAMSVWSVPGEIQQILYGSSNVTKESLLLEDACSTNFNNVDSVSESTSSILSKLDWKAVEALVANVEEK</sequence>
<dbReference type="PANTHER" id="PTHR14492:SF4">
    <property type="entry name" value="CILIOGENESIS AND PLANAR POLARITY EFFECTOR 1"/>
    <property type="match status" value="1"/>
</dbReference>
<reference evidence="2 3" key="1">
    <citation type="journal article" date="2022" name="Gigascience">
        <title>A chromosome-level genome assembly and annotation of the desert horned lizard, Phrynosoma platyrhinos, provides insight into chromosomal rearrangements among reptiles.</title>
        <authorList>
            <person name="Koochekian N."/>
            <person name="Ascanio A."/>
            <person name="Farleigh K."/>
            <person name="Card D.C."/>
            <person name="Schield D.R."/>
            <person name="Castoe T.A."/>
            <person name="Jezkova T."/>
        </authorList>
    </citation>
    <scope>NUCLEOTIDE SEQUENCE [LARGE SCALE GENOMIC DNA]</scope>
    <source>
        <strain evidence="2">NK-2021</strain>
    </source>
</reference>
<feature type="compositionally biased region" description="Polar residues" evidence="1">
    <location>
        <begin position="172"/>
        <end position="195"/>
    </location>
</feature>
<protein>
    <submittedName>
        <fullName evidence="2">Uncharacterized protein</fullName>
    </submittedName>
</protein>
<comment type="caution">
    <text evidence="2">The sequence shown here is derived from an EMBL/GenBank/DDBJ whole genome shotgun (WGS) entry which is preliminary data.</text>
</comment>
<dbReference type="PANTHER" id="PTHR14492">
    <property type="entry name" value="JBTS17"/>
    <property type="match status" value="1"/>
</dbReference>
<evidence type="ECO:0000313" key="2">
    <source>
        <dbReference type="EMBL" id="KAH0627893.1"/>
    </source>
</evidence>
<feature type="region of interest" description="Disordered" evidence="1">
    <location>
        <begin position="89"/>
        <end position="128"/>
    </location>
</feature>
<dbReference type="Pfam" id="PF15392">
    <property type="entry name" value="Joubert"/>
    <property type="match status" value="2"/>
</dbReference>
<evidence type="ECO:0000313" key="3">
    <source>
        <dbReference type="Proteomes" id="UP000826234"/>
    </source>
</evidence>
<keyword evidence="3" id="KW-1185">Reference proteome</keyword>
<feature type="compositionally biased region" description="Basic and acidic residues" evidence="1">
    <location>
        <begin position="108"/>
        <end position="122"/>
    </location>
</feature>
<feature type="region of interest" description="Disordered" evidence="1">
    <location>
        <begin position="152"/>
        <end position="195"/>
    </location>
</feature>
<gene>
    <name evidence="2" type="ORF">JD844_008446</name>
</gene>
<accession>A0ABQ7TFF4</accession>
<name>A0ABQ7TFF4_PHRPL</name>
<dbReference type="EMBL" id="JAIPUX010000439">
    <property type="protein sequence ID" value="KAH0627893.1"/>
    <property type="molecule type" value="Genomic_DNA"/>
</dbReference>
<dbReference type="InterPro" id="IPR028236">
    <property type="entry name" value="CPLANE1"/>
</dbReference>
<proteinExistence type="predicted"/>
<evidence type="ECO:0000256" key="1">
    <source>
        <dbReference type="SAM" id="MobiDB-lite"/>
    </source>
</evidence>
<organism evidence="2 3">
    <name type="scientific">Phrynosoma platyrhinos</name>
    <name type="common">Desert horned lizard</name>
    <dbReference type="NCBI Taxonomy" id="52577"/>
    <lineage>
        <taxon>Eukaryota</taxon>
        <taxon>Metazoa</taxon>
        <taxon>Chordata</taxon>
        <taxon>Craniata</taxon>
        <taxon>Vertebrata</taxon>
        <taxon>Euteleostomi</taxon>
        <taxon>Lepidosauria</taxon>
        <taxon>Squamata</taxon>
        <taxon>Bifurcata</taxon>
        <taxon>Unidentata</taxon>
        <taxon>Episquamata</taxon>
        <taxon>Toxicofera</taxon>
        <taxon>Iguania</taxon>
        <taxon>Phrynosomatidae</taxon>
        <taxon>Phrynosomatinae</taxon>
        <taxon>Phrynosoma</taxon>
    </lineage>
</organism>
<dbReference type="Proteomes" id="UP000826234">
    <property type="component" value="Unassembled WGS sequence"/>
</dbReference>